<feature type="signal peptide" evidence="4">
    <location>
        <begin position="1"/>
        <end position="26"/>
    </location>
</feature>
<dbReference type="AlphaFoldDB" id="A0AA35X2C2"/>
<dbReference type="GO" id="GO:0005085">
    <property type="term" value="F:guanyl-nucleotide exchange factor activity"/>
    <property type="evidence" value="ECO:0007669"/>
    <property type="project" value="UniProtKB-KW"/>
</dbReference>
<evidence type="ECO:0000256" key="2">
    <source>
        <dbReference type="ARBA" id="ARBA00022658"/>
    </source>
</evidence>
<dbReference type="SUPFAM" id="SSF50978">
    <property type="entry name" value="WD40 repeat-like"/>
    <property type="match status" value="1"/>
</dbReference>
<feature type="chain" id="PRO_5041282848" evidence="4">
    <location>
        <begin position="27"/>
        <end position="399"/>
    </location>
</feature>
<sequence>MEGLNSFILSTCSLAELSLVLQLSCAGVGLPGDGASYHNLWVACCDGYGGQVCLLDLETSTRPHMVANITVSDSKILCISAIPVQDSDNDRPSTALSLESDGLSTNLDVPLEDGSDNLDVPLEDRTVPVVSPELVGKVTQSMPRDIRGSLITSFSSDSSSTTPSLSRSPSLTSTRSDPRTDPTDDVIPIDPAPIHQIAFGGHEDGSPRKRNGFHRVCSNSAPDLLKVVAADVSPTEEGFRRRGERGATSLSPPPPIDPKYWKMRSPPIVEGLTKEESGVEEGRGSSMWLGTEGGQILVYHPGSNLRSRSNRCTIQLPASVHCIRYHRRKVFAGLADGKVAVFDPQNPSGGHTHLIRLDSTPIVACRSLGRRLMVASQSRVFLINTATMEATVSPLLDYS</sequence>
<evidence type="ECO:0000313" key="5">
    <source>
        <dbReference type="EMBL" id="CAI8041529.1"/>
    </source>
</evidence>
<comment type="caution">
    <text evidence="5">The sequence shown here is derived from an EMBL/GenBank/DDBJ whole genome shotgun (WGS) entry which is preliminary data.</text>
</comment>
<dbReference type="EMBL" id="CASHTH010003192">
    <property type="protein sequence ID" value="CAI8041529.1"/>
    <property type="molecule type" value="Genomic_DNA"/>
</dbReference>
<protein>
    <submittedName>
        <fullName evidence="5">Rho guanine nucleotide exchange factor 17</fullName>
    </submittedName>
</protein>
<feature type="region of interest" description="Disordered" evidence="3">
    <location>
        <begin position="196"/>
        <end position="215"/>
    </location>
</feature>
<dbReference type="Proteomes" id="UP001174909">
    <property type="component" value="Unassembled WGS sequence"/>
</dbReference>
<keyword evidence="4" id="KW-0732">Signal</keyword>
<dbReference type="PANTHER" id="PTHR12877:SF15">
    <property type="entry name" value="RHO GUANINE NUCLEOTIDE EXCHANGE FACTOR 17"/>
    <property type="match status" value="1"/>
</dbReference>
<reference evidence="5" key="1">
    <citation type="submission" date="2023-03" db="EMBL/GenBank/DDBJ databases">
        <authorList>
            <person name="Steffen K."/>
            <person name="Cardenas P."/>
        </authorList>
    </citation>
    <scope>NUCLEOTIDE SEQUENCE</scope>
</reference>
<organism evidence="5 6">
    <name type="scientific">Geodia barretti</name>
    <name type="common">Barrett's horny sponge</name>
    <dbReference type="NCBI Taxonomy" id="519541"/>
    <lineage>
        <taxon>Eukaryota</taxon>
        <taxon>Metazoa</taxon>
        <taxon>Porifera</taxon>
        <taxon>Demospongiae</taxon>
        <taxon>Heteroscleromorpha</taxon>
        <taxon>Tetractinellida</taxon>
        <taxon>Astrophorina</taxon>
        <taxon>Geodiidae</taxon>
        <taxon>Geodia</taxon>
    </lineage>
</organism>
<gene>
    <name evidence="5" type="ORF">GBAR_LOCUS23078</name>
</gene>
<name>A0AA35X2C2_GEOBA</name>
<evidence type="ECO:0000256" key="4">
    <source>
        <dbReference type="SAM" id="SignalP"/>
    </source>
</evidence>
<feature type="region of interest" description="Disordered" evidence="3">
    <location>
        <begin position="150"/>
        <end position="190"/>
    </location>
</feature>
<keyword evidence="1" id="KW-0597">Phosphoprotein</keyword>
<evidence type="ECO:0000313" key="6">
    <source>
        <dbReference type="Proteomes" id="UP001174909"/>
    </source>
</evidence>
<evidence type="ECO:0000256" key="1">
    <source>
        <dbReference type="ARBA" id="ARBA00022553"/>
    </source>
</evidence>
<accession>A0AA35X2C2</accession>
<dbReference type="GO" id="GO:0030036">
    <property type="term" value="P:actin cytoskeleton organization"/>
    <property type="evidence" value="ECO:0007669"/>
    <property type="project" value="TreeGrafter"/>
</dbReference>
<keyword evidence="6" id="KW-1185">Reference proteome</keyword>
<feature type="compositionally biased region" description="Low complexity" evidence="3">
    <location>
        <begin position="150"/>
        <end position="175"/>
    </location>
</feature>
<evidence type="ECO:0000256" key="3">
    <source>
        <dbReference type="SAM" id="MobiDB-lite"/>
    </source>
</evidence>
<dbReference type="InterPro" id="IPR039919">
    <property type="entry name" value="ARHGEF10/ARHGEF17"/>
</dbReference>
<dbReference type="Pfam" id="PF19056">
    <property type="entry name" value="WD40_2"/>
    <property type="match status" value="1"/>
</dbReference>
<keyword evidence="2" id="KW-0344">Guanine-nucleotide releasing factor</keyword>
<dbReference type="InterPro" id="IPR036322">
    <property type="entry name" value="WD40_repeat_dom_sf"/>
</dbReference>
<proteinExistence type="predicted"/>
<feature type="region of interest" description="Disordered" evidence="3">
    <location>
        <begin position="233"/>
        <end position="262"/>
    </location>
</feature>
<dbReference type="PANTHER" id="PTHR12877">
    <property type="entry name" value="RHO GUANINE NUCLEOTIDE EXCHANGE FACTOR"/>
    <property type="match status" value="1"/>
</dbReference>